<evidence type="ECO:0000259" key="5">
    <source>
        <dbReference type="PROSITE" id="PS50053"/>
    </source>
</evidence>
<dbReference type="InterPro" id="IPR000626">
    <property type="entry name" value="Ubiquitin-like_dom"/>
</dbReference>
<protein>
    <submittedName>
        <fullName evidence="7">Cap-Gly domain-containing protein</fullName>
    </submittedName>
</protein>
<reference evidence="7" key="1">
    <citation type="journal article" date="2020" name="Stud. Mycol.">
        <title>101 Dothideomycetes genomes: a test case for predicting lifestyles and emergence of pathogens.</title>
        <authorList>
            <person name="Haridas S."/>
            <person name="Albert R."/>
            <person name="Binder M."/>
            <person name="Bloem J."/>
            <person name="Labutti K."/>
            <person name="Salamov A."/>
            <person name="Andreopoulos B."/>
            <person name="Baker S."/>
            <person name="Barry K."/>
            <person name="Bills G."/>
            <person name="Bluhm B."/>
            <person name="Cannon C."/>
            <person name="Castanera R."/>
            <person name="Culley D."/>
            <person name="Daum C."/>
            <person name="Ezra D."/>
            <person name="Gonzalez J."/>
            <person name="Henrissat B."/>
            <person name="Kuo A."/>
            <person name="Liang C."/>
            <person name="Lipzen A."/>
            <person name="Lutzoni F."/>
            <person name="Magnuson J."/>
            <person name="Mondo S."/>
            <person name="Nolan M."/>
            <person name="Ohm R."/>
            <person name="Pangilinan J."/>
            <person name="Park H.-J."/>
            <person name="Ramirez L."/>
            <person name="Alfaro M."/>
            <person name="Sun H."/>
            <person name="Tritt A."/>
            <person name="Yoshinaga Y."/>
            <person name="Zwiers L.-H."/>
            <person name="Turgeon B."/>
            <person name="Goodwin S."/>
            <person name="Spatafora J."/>
            <person name="Crous P."/>
            <person name="Grigoriev I."/>
        </authorList>
    </citation>
    <scope>NUCLEOTIDE SEQUENCE</scope>
    <source>
        <strain evidence="7">CBS 101060</strain>
    </source>
</reference>
<sequence>MSVQTAADIPLLINSTNASSERRVSPSWTIAQFKARLEPITGIPASAQKLTLRYGSHLSTVLEAGDEENTQLASFPLQAYAEVQVVDSRPPGARTDFTDVSSVQKYTMPEQEYESRTDSVLAWKKNRKLGRFDPDAPSLEQQKVRALEREIKERDLTPSSRVRLLPSTTDGRIGTISHIGPIPELPGPTGAPWIGITLDEPVGKNDGSVQGTRYFACGRNCGVFVRPERCEKGDWAPAGLEDEELEEI</sequence>
<dbReference type="InterPro" id="IPR000938">
    <property type="entry name" value="CAP-Gly_domain"/>
</dbReference>
<gene>
    <name evidence="7" type="ORF">M501DRAFT_938482</name>
</gene>
<dbReference type="Proteomes" id="UP000799429">
    <property type="component" value="Unassembled WGS sequence"/>
</dbReference>
<evidence type="ECO:0000256" key="2">
    <source>
        <dbReference type="ARBA" id="ARBA00022490"/>
    </source>
</evidence>
<comment type="subcellular location">
    <subcellularLocation>
        <location evidence="1">Cytoplasm</location>
    </subcellularLocation>
</comment>
<keyword evidence="3" id="KW-0143">Chaperone</keyword>
<dbReference type="Gene3D" id="2.30.30.190">
    <property type="entry name" value="CAP Gly-rich-like domain"/>
    <property type="match status" value="1"/>
</dbReference>
<dbReference type="Pfam" id="PF01302">
    <property type="entry name" value="CAP_GLY"/>
    <property type="match status" value="1"/>
</dbReference>
<organism evidence="7 8">
    <name type="scientific">Patellaria atrata CBS 101060</name>
    <dbReference type="NCBI Taxonomy" id="1346257"/>
    <lineage>
        <taxon>Eukaryota</taxon>
        <taxon>Fungi</taxon>
        <taxon>Dikarya</taxon>
        <taxon>Ascomycota</taxon>
        <taxon>Pezizomycotina</taxon>
        <taxon>Dothideomycetes</taxon>
        <taxon>Dothideomycetes incertae sedis</taxon>
        <taxon>Patellariales</taxon>
        <taxon>Patellariaceae</taxon>
        <taxon>Patellaria</taxon>
    </lineage>
</organism>
<evidence type="ECO:0000256" key="4">
    <source>
        <dbReference type="ARBA" id="ARBA00025779"/>
    </source>
</evidence>
<accession>A0A9P4S8F2</accession>
<dbReference type="PROSITE" id="PS50053">
    <property type="entry name" value="UBIQUITIN_2"/>
    <property type="match status" value="1"/>
</dbReference>
<dbReference type="AlphaFoldDB" id="A0A9P4S8F2"/>
<dbReference type="Pfam" id="PF14560">
    <property type="entry name" value="Ubiquitin_2"/>
    <property type="match status" value="1"/>
</dbReference>
<dbReference type="GO" id="GO:0035371">
    <property type="term" value="C:microtubule plus-end"/>
    <property type="evidence" value="ECO:0007669"/>
    <property type="project" value="TreeGrafter"/>
</dbReference>
<dbReference type="GO" id="GO:0051010">
    <property type="term" value="F:microtubule plus-end binding"/>
    <property type="evidence" value="ECO:0007669"/>
    <property type="project" value="TreeGrafter"/>
</dbReference>
<dbReference type="EMBL" id="MU006101">
    <property type="protein sequence ID" value="KAF2836958.1"/>
    <property type="molecule type" value="Genomic_DNA"/>
</dbReference>
<dbReference type="OrthoDB" id="5295208at2759"/>
<dbReference type="GO" id="GO:0007021">
    <property type="term" value="P:tubulin complex assembly"/>
    <property type="evidence" value="ECO:0007669"/>
    <property type="project" value="InterPro"/>
</dbReference>
<dbReference type="InterPro" id="IPR029071">
    <property type="entry name" value="Ubiquitin-like_domsf"/>
</dbReference>
<feature type="domain" description="Ubiquitin-like" evidence="5">
    <location>
        <begin position="9"/>
        <end position="92"/>
    </location>
</feature>
<name>A0A9P4S8F2_9PEZI</name>
<comment type="caution">
    <text evidence="7">The sequence shown here is derived from an EMBL/GenBank/DDBJ whole genome shotgun (WGS) entry which is preliminary data.</text>
</comment>
<dbReference type="Gene3D" id="3.10.20.90">
    <property type="entry name" value="Phosphatidylinositol 3-kinase Catalytic Subunit, Chain A, domain 1"/>
    <property type="match status" value="1"/>
</dbReference>
<dbReference type="InterPro" id="IPR045172">
    <property type="entry name" value="TBCB_Ubl"/>
</dbReference>
<dbReference type="PANTHER" id="PTHR18916:SF85">
    <property type="entry name" value="TUBULIN-FOLDING COFACTOR B"/>
    <property type="match status" value="1"/>
</dbReference>
<comment type="similarity">
    <text evidence="4">Belongs to the TBCB family.</text>
</comment>
<evidence type="ECO:0000256" key="1">
    <source>
        <dbReference type="ARBA" id="ARBA00004496"/>
    </source>
</evidence>
<dbReference type="PANTHER" id="PTHR18916">
    <property type="entry name" value="DYNACTIN 1-RELATED MICROTUBULE-BINDING"/>
    <property type="match status" value="1"/>
</dbReference>
<evidence type="ECO:0000259" key="6">
    <source>
        <dbReference type="PROSITE" id="PS50245"/>
    </source>
</evidence>
<dbReference type="CDD" id="cd01789">
    <property type="entry name" value="Ubl_TBCB"/>
    <property type="match status" value="1"/>
</dbReference>
<feature type="domain" description="CAP-Gly" evidence="6">
    <location>
        <begin position="193"/>
        <end position="226"/>
    </location>
</feature>
<dbReference type="GO" id="GO:0005938">
    <property type="term" value="C:cell cortex"/>
    <property type="evidence" value="ECO:0007669"/>
    <property type="project" value="TreeGrafter"/>
</dbReference>
<dbReference type="SUPFAM" id="SSF54236">
    <property type="entry name" value="Ubiquitin-like"/>
    <property type="match status" value="1"/>
</dbReference>
<dbReference type="SMART" id="SM01052">
    <property type="entry name" value="CAP_GLY"/>
    <property type="match status" value="1"/>
</dbReference>
<dbReference type="InterPro" id="IPR036859">
    <property type="entry name" value="CAP-Gly_dom_sf"/>
</dbReference>
<dbReference type="PROSITE" id="PS00845">
    <property type="entry name" value="CAP_GLY_1"/>
    <property type="match status" value="1"/>
</dbReference>
<evidence type="ECO:0000313" key="7">
    <source>
        <dbReference type="EMBL" id="KAF2836958.1"/>
    </source>
</evidence>
<keyword evidence="2" id="KW-0963">Cytoplasm</keyword>
<evidence type="ECO:0000313" key="8">
    <source>
        <dbReference type="Proteomes" id="UP000799429"/>
    </source>
</evidence>
<dbReference type="GO" id="GO:0007023">
    <property type="term" value="P:post-chaperonin tubulin folding pathway"/>
    <property type="evidence" value="ECO:0007669"/>
    <property type="project" value="InterPro"/>
</dbReference>
<dbReference type="GO" id="GO:0043014">
    <property type="term" value="F:alpha-tubulin binding"/>
    <property type="evidence" value="ECO:0007669"/>
    <property type="project" value="InterPro"/>
</dbReference>
<proteinExistence type="inferred from homology"/>
<dbReference type="SUPFAM" id="SSF74924">
    <property type="entry name" value="Cap-Gly domain"/>
    <property type="match status" value="1"/>
</dbReference>
<dbReference type="GO" id="GO:0005634">
    <property type="term" value="C:nucleus"/>
    <property type="evidence" value="ECO:0007669"/>
    <property type="project" value="TreeGrafter"/>
</dbReference>
<evidence type="ECO:0000256" key="3">
    <source>
        <dbReference type="ARBA" id="ARBA00023186"/>
    </source>
</evidence>
<keyword evidence="8" id="KW-1185">Reference proteome</keyword>
<dbReference type="PROSITE" id="PS50245">
    <property type="entry name" value="CAP_GLY_2"/>
    <property type="match status" value="1"/>
</dbReference>
<dbReference type="GO" id="GO:0031122">
    <property type="term" value="P:cytoplasmic microtubule organization"/>
    <property type="evidence" value="ECO:0007669"/>
    <property type="project" value="TreeGrafter"/>
</dbReference>